<comment type="subcellular location">
    <subcellularLocation>
        <location evidence="1">Membrane</location>
        <topology evidence="1">Multi-pass membrane protein</topology>
    </subcellularLocation>
</comment>
<evidence type="ECO:0000256" key="4">
    <source>
        <dbReference type="SAM" id="Phobius"/>
    </source>
</evidence>
<evidence type="ECO:0000313" key="5">
    <source>
        <dbReference type="EMBL" id="SDN20462.1"/>
    </source>
</evidence>
<keyword evidence="6" id="KW-1185">Reference proteome</keyword>
<dbReference type="EMBL" id="FNIG01000003">
    <property type="protein sequence ID" value="SDN20462.1"/>
    <property type="molecule type" value="Genomic_DNA"/>
</dbReference>
<keyword evidence="4" id="KW-0812">Transmembrane</keyword>
<evidence type="ECO:0000256" key="3">
    <source>
        <dbReference type="ARBA" id="ARBA00022449"/>
    </source>
</evidence>
<dbReference type="Pfam" id="PF03334">
    <property type="entry name" value="PhaG_MnhG_YufB"/>
    <property type="match status" value="1"/>
</dbReference>
<dbReference type="AlphaFoldDB" id="A0A1G9ZG95"/>
<proteinExistence type="inferred from homology"/>
<keyword evidence="4" id="KW-0472">Membrane</keyword>
<dbReference type="STRING" id="237069.SAMN05216498_1690"/>
<name>A0A1G9ZG95_9BACI</name>
<reference evidence="5 6" key="1">
    <citation type="submission" date="2016-10" db="EMBL/GenBank/DDBJ databases">
        <authorList>
            <person name="de Groot N.N."/>
        </authorList>
    </citation>
    <scope>NUCLEOTIDE SEQUENCE [LARGE SCALE GENOMIC DNA]</scope>
    <source>
        <strain evidence="5 6">CGMCC 1.3442</strain>
    </source>
</reference>
<feature type="transmembrane region" description="Helical" evidence="4">
    <location>
        <begin position="64"/>
        <end position="82"/>
    </location>
</feature>
<sequence length="113" mass="12231">MIDIIISILLLCGTFLALSGSIGILRFPDIYTRLHAATKSATLGVAGVLLGAFLFLYIENGIISGKLLLGIIFILITAPVSGHMISRAAHNTGVELWKHSIRDELKEEEEKAN</sequence>
<dbReference type="RefSeq" id="WP_176752973.1">
    <property type="nucleotide sequence ID" value="NZ_BJVZ01000012.1"/>
</dbReference>
<dbReference type="PANTHER" id="PTHR34703:SF1">
    <property type="entry name" value="ANTIPORTER SUBUNIT MNHG2-RELATED"/>
    <property type="match status" value="1"/>
</dbReference>
<organism evidence="5 6">
    <name type="scientific">Tenuibacillus multivorans</name>
    <dbReference type="NCBI Taxonomy" id="237069"/>
    <lineage>
        <taxon>Bacteria</taxon>
        <taxon>Bacillati</taxon>
        <taxon>Bacillota</taxon>
        <taxon>Bacilli</taxon>
        <taxon>Bacillales</taxon>
        <taxon>Bacillaceae</taxon>
        <taxon>Tenuibacillus</taxon>
    </lineage>
</organism>
<feature type="transmembrane region" description="Helical" evidence="4">
    <location>
        <begin position="6"/>
        <end position="28"/>
    </location>
</feature>
<dbReference type="NCBIfam" id="NF009314">
    <property type="entry name" value="PRK12674.1-2"/>
    <property type="match status" value="1"/>
</dbReference>
<dbReference type="InterPro" id="IPR005133">
    <property type="entry name" value="PhaG_MnhG_YufB"/>
</dbReference>
<dbReference type="NCBIfam" id="TIGR01300">
    <property type="entry name" value="CPA3_mnhG_phaG"/>
    <property type="match status" value="1"/>
</dbReference>
<dbReference type="PANTHER" id="PTHR34703">
    <property type="entry name" value="ANTIPORTER SUBUNIT MNHG2-RELATED"/>
    <property type="match status" value="1"/>
</dbReference>
<keyword evidence="4" id="KW-1133">Transmembrane helix</keyword>
<feature type="transmembrane region" description="Helical" evidence="4">
    <location>
        <begin position="40"/>
        <end position="58"/>
    </location>
</feature>
<accession>A0A1G9ZG95</accession>
<comment type="similarity">
    <text evidence="2">Belongs to the CPA3 antiporters (TC 2.A.63) subunit G family.</text>
</comment>
<gene>
    <name evidence="5" type="ORF">SAMN05216498_1690</name>
</gene>
<protein>
    <submittedName>
        <fullName evidence="5">Multicomponent Na+:H+ antiporter subunit G</fullName>
    </submittedName>
</protein>
<evidence type="ECO:0000256" key="2">
    <source>
        <dbReference type="ARBA" id="ARBA00008404"/>
    </source>
</evidence>
<keyword evidence="3" id="KW-0050">Antiport</keyword>
<dbReference type="Proteomes" id="UP000199334">
    <property type="component" value="Unassembled WGS sequence"/>
</dbReference>
<keyword evidence="3" id="KW-0813">Transport</keyword>
<evidence type="ECO:0000313" key="6">
    <source>
        <dbReference type="Proteomes" id="UP000199334"/>
    </source>
</evidence>
<dbReference type="GO" id="GO:0016020">
    <property type="term" value="C:membrane"/>
    <property type="evidence" value="ECO:0007669"/>
    <property type="project" value="UniProtKB-SubCell"/>
</dbReference>
<dbReference type="GO" id="GO:0015385">
    <property type="term" value="F:sodium:proton antiporter activity"/>
    <property type="evidence" value="ECO:0007669"/>
    <property type="project" value="TreeGrafter"/>
</dbReference>
<evidence type="ECO:0000256" key="1">
    <source>
        <dbReference type="ARBA" id="ARBA00004141"/>
    </source>
</evidence>